<proteinExistence type="predicted"/>
<sequence>MAVPDDDFDSDDNFAHLGTDGLEIDDEAGGEALLWQLLLLINPDDEEAALQQFSAWREAMADAAEVEPDPLAALARVIDWKSGFDVGAHDTGALIESLDELASRWNLRIDWGVDDPTDPDFLAAADGGSLLARAHDQLREHGYTLWTWNPRGAVREDVFMGWITWRHDGEGLQAVAQALDIEVRPGNVH</sequence>
<evidence type="ECO:0000313" key="3">
    <source>
        <dbReference type="Proteomes" id="UP001501323"/>
    </source>
</evidence>
<keyword evidence="3" id="KW-1185">Reference proteome</keyword>
<accession>A0ABP9DSS0</accession>
<gene>
    <name evidence="2" type="ORF">GCM10023332_08200</name>
</gene>
<feature type="domain" description="DUF6630" evidence="1">
    <location>
        <begin position="34"/>
        <end position="185"/>
    </location>
</feature>
<dbReference type="EMBL" id="BAABJY010000001">
    <property type="protein sequence ID" value="GAA4858662.1"/>
    <property type="molecule type" value="Genomic_DNA"/>
</dbReference>
<dbReference type="Pfam" id="PF20335">
    <property type="entry name" value="DUF6630"/>
    <property type="match status" value="1"/>
</dbReference>
<evidence type="ECO:0000313" key="2">
    <source>
        <dbReference type="EMBL" id="GAA4858662.1"/>
    </source>
</evidence>
<evidence type="ECO:0000259" key="1">
    <source>
        <dbReference type="Pfam" id="PF20335"/>
    </source>
</evidence>
<comment type="caution">
    <text evidence="2">The sequence shown here is derived from an EMBL/GenBank/DDBJ whole genome shotgun (WGS) entry which is preliminary data.</text>
</comment>
<dbReference type="Proteomes" id="UP001501323">
    <property type="component" value="Unassembled WGS sequence"/>
</dbReference>
<dbReference type="InterPro" id="IPR046582">
    <property type="entry name" value="DUF6630"/>
</dbReference>
<dbReference type="RefSeq" id="WP_345294214.1">
    <property type="nucleotide sequence ID" value="NZ_BAABJY010000001.1"/>
</dbReference>
<reference evidence="3" key="1">
    <citation type="journal article" date="2019" name="Int. J. Syst. Evol. Microbiol.">
        <title>The Global Catalogue of Microorganisms (GCM) 10K type strain sequencing project: providing services to taxonomists for standard genome sequencing and annotation.</title>
        <authorList>
            <consortium name="The Broad Institute Genomics Platform"/>
            <consortium name="The Broad Institute Genome Sequencing Center for Infectious Disease"/>
            <person name="Wu L."/>
            <person name="Ma J."/>
        </authorList>
    </citation>
    <scope>NUCLEOTIDE SEQUENCE [LARGE SCALE GENOMIC DNA]</scope>
    <source>
        <strain evidence="3">JCM 18392</strain>
    </source>
</reference>
<protein>
    <recommendedName>
        <fullName evidence="1">DUF6630 domain-containing protein</fullName>
    </recommendedName>
</protein>
<organism evidence="2 3">
    <name type="scientific">Luteimonas vadosa</name>
    <dbReference type="NCBI Taxonomy" id="1165507"/>
    <lineage>
        <taxon>Bacteria</taxon>
        <taxon>Pseudomonadati</taxon>
        <taxon>Pseudomonadota</taxon>
        <taxon>Gammaproteobacteria</taxon>
        <taxon>Lysobacterales</taxon>
        <taxon>Lysobacteraceae</taxon>
        <taxon>Luteimonas</taxon>
    </lineage>
</organism>
<name>A0ABP9DSS0_9GAMM</name>